<dbReference type="GO" id="GO:0010506">
    <property type="term" value="P:regulation of autophagy"/>
    <property type="evidence" value="ECO:0007669"/>
    <property type="project" value="InterPro"/>
</dbReference>
<feature type="compositionally biased region" description="Basic and acidic residues" evidence="14">
    <location>
        <begin position="666"/>
        <end position="676"/>
    </location>
</feature>
<dbReference type="EC" id="2.7.11.1" evidence="2"/>
<evidence type="ECO:0000256" key="1">
    <source>
        <dbReference type="ARBA" id="ARBA00004623"/>
    </source>
</evidence>
<feature type="compositionally biased region" description="Polar residues" evidence="14">
    <location>
        <begin position="481"/>
        <end position="497"/>
    </location>
</feature>
<keyword evidence="8" id="KW-0653">Protein transport</keyword>
<dbReference type="GO" id="GO:0004674">
    <property type="term" value="F:protein serine/threonine kinase activity"/>
    <property type="evidence" value="ECO:0007669"/>
    <property type="project" value="UniProtKB-KW"/>
</dbReference>
<evidence type="ECO:0000256" key="8">
    <source>
        <dbReference type="ARBA" id="ARBA00022927"/>
    </source>
</evidence>
<dbReference type="AlphaFoldDB" id="U4LSX4"/>
<dbReference type="PROSITE" id="PS50011">
    <property type="entry name" value="PROTEIN_KINASE_DOM"/>
    <property type="match status" value="1"/>
</dbReference>
<dbReference type="GO" id="GO:0034727">
    <property type="term" value="P:piecemeal microautophagy of the nucleus"/>
    <property type="evidence" value="ECO:0007669"/>
    <property type="project" value="TreeGrafter"/>
</dbReference>
<keyword evidence="5 13" id="KW-0547">Nucleotide-binding</keyword>
<dbReference type="GO" id="GO:0015031">
    <property type="term" value="P:protein transport"/>
    <property type="evidence" value="ECO:0007669"/>
    <property type="project" value="UniProtKB-KW"/>
</dbReference>
<evidence type="ECO:0000256" key="11">
    <source>
        <dbReference type="ARBA" id="ARBA00047899"/>
    </source>
</evidence>
<dbReference type="GO" id="GO:0000045">
    <property type="term" value="P:autophagosome assembly"/>
    <property type="evidence" value="ECO:0007669"/>
    <property type="project" value="TreeGrafter"/>
</dbReference>
<dbReference type="GO" id="GO:0000422">
    <property type="term" value="P:autophagy of mitochondrion"/>
    <property type="evidence" value="ECO:0007669"/>
    <property type="project" value="TreeGrafter"/>
</dbReference>
<evidence type="ECO:0000256" key="5">
    <source>
        <dbReference type="ARBA" id="ARBA00022741"/>
    </source>
</evidence>
<dbReference type="SUPFAM" id="SSF56112">
    <property type="entry name" value="Protein kinase-like (PK-like)"/>
    <property type="match status" value="1"/>
</dbReference>
<gene>
    <name evidence="16" type="ORF">PCON_13335</name>
</gene>
<feature type="compositionally biased region" description="Basic and acidic residues" evidence="14">
    <location>
        <begin position="10"/>
        <end position="51"/>
    </location>
</feature>
<comment type="catalytic activity">
    <reaction evidence="11">
        <text>L-threonyl-[protein] + ATP = O-phospho-L-threonyl-[protein] + ADP + H(+)</text>
        <dbReference type="Rhea" id="RHEA:46608"/>
        <dbReference type="Rhea" id="RHEA-COMP:11060"/>
        <dbReference type="Rhea" id="RHEA-COMP:11605"/>
        <dbReference type="ChEBI" id="CHEBI:15378"/>
        <dbReference type="ChEBI" id="CHEBI:30013"/>
        <dbReference type="ChEBI" id="CHEBI:30616"/>
        <dbReference type="ChEBI" id="CHEBI:61977"/>
        <dbReference type="ChEBI" id="CHEBI:456216"/>
        <dbReference type="EC" id="2.7.11.1"/>
    </reaction>
</comment>
<evidence type="ECO:0000256" key="4">
    <source>
        <dbReference type="ARBA" id="ARBA00022679"/>
    </source>
</evidence>
<feature type="binding site" evidence="13">
    <location>
        <position position="97"/>
    </location>
    <ligand>
        <name>ATP</name>
        <dbReference type="ChEBI" id="CHEBI:30616"/>
    </ligand>
</feature>
<dbReference type="GO" id="GO:0005776">
    <property type="term" value="C:autophagosome"/>
    <property type="evidence" value="ECO:0007669"/>
    <property type="project" value="TreeGrafter"/>
</dbReference>
<dbReference type="InterPro" id="IPR008271">
    <property type="entry name" value="Ser/Thr_kinase_AS"/>
</dbReference>
<feature type="region of interest" description="Disordered" evidence="14">
    <location>
        <begin position="996"/>
        <end position="1027"/>
    </location>
</feature>
<organism evidence="16 17">
    <name type="scientific">Pyronema omphalodes (strain CBS 100304)</name>
    <name type="common">Pyronema confluens</name>
    <dbReference type="NCBI Taxonomy" id="1076935"/>
    <lineage>
        <taxon>Eukaryota</taxon>
        <taxon>Fungi</taxon>
        <taxon>Dikarya</taxon>
        <taxon>Ascomycota</taxon>
        <taxon>Pezizomycotina</taxon>
        <taxon>Pezizomycetes</taxon>
        <taxon>Pezizales</taxon>
        <taxon>Pyronemataceae</taxon>
        <taxon>Pyronema</taxon>
    </lineage>
</organism>
<keyword evidence="8" id="KW-0813">Transport</keyword>
<comment type="subcellular location">
    <subcellularLocation>
        <location evidence="1">Preautophagosomal structure membrane</location>
        <topology evidence="1">Peripheral membrane protein</topology>
    </subcellularLocation>
</comment>
<dbReference type="InterPro" id="IPR045269">
    <property type="entry name" value="Atg1-like"/>
</dbReference>
<evidence type="ECO:0000256" key="10">
    <source>
        <dbReference type="ARBA" id="ARBA00030237"/>
    </source>
</evidence>
<dbReference type="Pfam" id="PF12063">
    <property type="entry name" value="ATG1-like_MIT1"/>
    <property type="match status" value="1"/>
</dbReference>
<dbReference type="GO" id="GO:0005524">
    <property type="term" value="F:ATP binding"/>
    <property type="evidence" value="ECO:0007669"/>
    <property type="project" value="UniProtKB-UniRule"/>
</dbReference>
<keyword evidence="6 16" id="KW-0418">Kinase</keyword>
<evidence type="ECO:0000259" key="15">
    <source>
        <dbReference type="PROSITE" id="PS50011"/>
    </source>
</evidence>
<evidence type="ECO:0000256" key="13">
    <source>
        <dbReference type="PROSITE-ProRule" id="PRU10141"/>
    </source>
</evidence>
<dbReference type="Proteomes" id="UP000018144">
    <property type="component" value="Unassembled WGS sequence"/>
</dbReference>
<protein>
    <recommendedName>
        <fullName evidence="2">non-specific serine/threonine protein kinase</fullName>
        <ecNumber evidence="2">2.7.11.1</ecNumber>
    </recommendedName>
    <alternativeName>
        <fullName evidence="10">Autophagy-related protein 1</fullName>
    </alternativeName>
</protein>
<dbReference type="Pfam" id="PF00069">
    <property type="entry name" value="Pkinase"/>
    <property type="match status" value="1"/>
</dbReference>
<evidence type="ECO:0000256" key="7">
    <source>
        <dbReference type="ARBA" id="ARBA00022840"/>
    </source>
</evidence>
<dbReference type="OMA" id="INNVVQW"/>
<comment type="catalytic activity">
    <reaction evidence="12">
        <text>L-seryl-[protein] + ATP = O-phospho-L-seryl-[protein] + ADP + H(+)</text>
        <dbReference type="Rhea" id="RHEA:17989"/>
        <dbReference type="Rhea" id="RHEA-COMP:9863"/>
        <dbReference type="Rhea" id="RHEA-COMP:11604"/>
        <dbReference type="ChEBI" id="CHEBI:15378"/>
        <dbReference type="ChEBI" id="CHEBI:29999"/>
        <dbReference type="ChEBI" id="CHEBI:30616"/>
        <dbReference type="ChEBI" id="CHEBI:83421"/>
        <dbReference type="ChEBI" id="CHEBI:456216"/>
        <dbReference type="EC" id="2.7.11.1"/>
    </reaction>
</comment>
<feature type="region of interest" description="Disordered" evidence="14">
    <location>
        <begin position="1"/>
        <end position="59"/>
    </location>
</feature>
<reference evidence="16 17" key="1">
    <citation type="journal article" date="2013" name="PLoS Genet.">
        <title>The genome and development-dependent transcriptomes of Pyronema confluens: a window into fungal evolution.</title>
        <authorList>
            <person name="Traeger S."/>
            <person name="Altegoer F."/>
            <person name="Freitag M."/>
            <person name="Gabaldon T."/>
            <person name="Kempken F."/>
            <person name="Kumar A."/>
            <person name="Marcet-Houben M."/>
            <person name="Poggeler S."/>
            <person name="Stajich J.E."/>
            <person name="Nowrousian M."/>
        </authorList>
    </citation>
    <scope>NUCLEOTIDE SEQUENCE [LARGE SCALE GENOMIC DNA]</scope>
    <source>
        <strain evidence="17">CBS 100304</strain>
        <tissue evidence="16">Vegetative mycelium</tissue>
    </source>
</reference>
<name>U4LSX4_PYROM</name>
<keyword evidence="9" id="KW-0072">Autophagy</keyword>
<dbReference type="PROSITE" id="PS00108">
    <property type="entry name" value="PROTEIN_KINASE_ST"/>
    <property type="match status" value="1"/>
</dbReference>
<dbReference type="EMBL" id="HF935890">
    <property type="protein sequence ID" value="CCX32495.1"/>
    <property type="molecule type" value="Genomic_DNA"/>
</dbReference>
<keyword evidence="17" id="KW-1185">Reference proteome</keyword>
<dbReference type="GO" id="GO:0061709">
    <property type="term" value="P:reticulophagy"/>
    <property type="evidence" value="ECO:0007669"/>
    <property type="project" value="TreeGrafter"/>
</dbReference>
<evidence type="ECO:0000313" key="17">
    <source>
        <dbReference type="Proteomes" id="UP000018144"/>
    </source>
</evidence>
<dbReference type="GO" id="GO:0042594">
    <property type="term" value="P:response to starvation"/>
    <property type="evidence" value="ECO:0007669"/>
    <property type="project" value="TreeGrafter"/>
</dbReference>
<accession>U4LSX4</accession>
<feature type="domain" description="Protein kinase" evidence="15">
    <location>
        <begin position="68"/>
        <end position="369"/>
    </location>
</feature>
<dbReference type="FunFam" id="3.30.200.20:FF:000003">
    <property type="entry name" value="Non-specific serine/threonine protein kinase"/>
    <property type="match status" value="1"/>
</dbReference>
<dbReference type="PROSITE" id="PS00107">
    <property type="entry name" value="PROTEIN_KINASE_ATP"/>
    <property type="match status" value="1"/>
</dbReference>
<dbReference type="Pfam" id="PF21127">
    <property type="entry name" value="ATG1-like_MIT2"/>
    <property type="match status" value="1"/>
</dbReference>
<evidence type="ECO:0000256" key="12">
    <source>
        <dbReference type="ARBA" id="ARBA00048679"/>
    </source>
</evidence>
<sequence length="1027" mass="114385">MASLPTGGERLPDEGQQRMRVRDQTRERDQARDHARDEEQPRQQRTSERTSTRPPVGQATEVDVIGNYKLGQEIGRGSFAAVYRGHHKDGKKLAAIKRVDKKRLSKKLLDNLESEISILKKLNHPHIVALKDCTKTEKFINIIMEYCSLGDLAGLIGKRDKMPGIHHSLTIVAQTYPSQPGAGLNEVLVRHFTKQLASALAFLRKDGLVHRDVKPQNLLLNPSPRYAAQNLDPVEMKSSRIAAGIDFLPVLKLADFGFARTLPEASMADTLCGSPLYMAPEILDYQKYDAMVDLWSCGTVLYEMMAGRPPYRAPNHIELLKKIQAGHDKVSFPSACVCSEELRQLARALLKQKPTQRMSFEELFSHPVITNDIPGLVHKTIEPPRSPVRSVEPIRQPEPEEPRRNSSDYRRTVADERAYGVDREQLAQREQRIARQPTLPPSQPAQPTKLDTSALPFATPLDKLQVPPSPNERPAEIRRYTTQTGQPSTPLSPNSQRPGLPAYATAPAREDLVIQRRGTGMERGPSRESNHNTSPGNSLLIHHREYDAQREREQFQRDLQQNARHLEKLQLQQQQREQQEHRDLQRQRSKRGYNPPPSRELRNSEDDYVIVDKQQVQVNAFADELQTARRGGVTPPSANALVRRLSSGGSQQPRSPRGGRPSGEYVHPKGSYERKYGSSPGNAKSALARALEKANLRLFGGIGLSPPNQSPPNIGNTFPGAGPSSLILVNSNINEEDAAVLHVIEENANRADVVYSYAHVKYEQLIPSHPQGLGLVEGGVDIPTNSHRSAELTPDATIMAAEECLVLFVKVLSLLSKAMDVAHAWWATNGLHGEAMSAARANASQRMNNVVQWIRERFNEVLEKSDLVQSKIVEAQRDLPSSHPSHPGNLKKDAQTQQAGGVTSFALTTGVTAEKLMYDRALEMSRAAAVNELVGDDLQGCEVAYVTSLRLLEAILEKREDDGETVEEDDRRVIEKFLSNINNRYLQIKKKMDALARRSPVHSQHGSPGLQHLPPSPVTAPNSMAQR</sequence>
<dbReference type="STRING" id="1076935.U4LSX4"/>
<feature type="region of interest" description="Disordered" evidence="14">
    <location>
        <begin position="375"/>
        <end position="453"/>
    </location>
</feature>
<keyword evidence="7 13" id="KW-0067">ATP-binding</keyword>
<dbReference type="InterPro" id="IPR017441">
    <property type="entry name" value="Protein_kinase_ATP_BS"/>
</dbReference>
<dbReference type="InterPro" id="IPR048941">
    <property type="entry name" value="ATG1-like_MIT2"/>
</dbReference>
<evidence type="ECO:0000256" key="9">
    <source>
        <dbReference type="ARBA" id="ARBA00023006"/>
    </source>
</evidence>
<keyword evidence="3" id="KW-0723">Serine/threonine-protein kinase</keyword>
<evidence type="ECO:0000256" key="3">
    <source>
        <dbReference type="ARBA" id="ARBA00022527"/>
    </source>
</evidence>
<proteinExistence type="predicted"/>
<evidence type="ECO:0000256" key="14">
    <source>
        <dbReference type="SAM" id="MobiDB-lite"/>
    </source>
</evidence>
<keyword evidence="4" id="KW-0808">Transferase</keyword>
<dbReference type="SMART" id="SM00220">
    <property type="entry name" value="S_TKc"/>
    <property type="match status" value="1"/>
</dbReference>
<feature type="compositionally biased region" description="Basic and acidic residues" evidence="14">
    <location>
        <begin position="577"/>
        <end position="586"/>
    </location>
</feature>
<dbReference type="InterPro" id="IPR022708">
    <property type="entry name" value="Atg1-like_tMIT"/>
</dbReference>
<dbReference type="OrthoDB" id="346907at2759"/>
<feature type="region of interest" description="Disordered" evidence="14">
    <location>
        <begin position="627"/>
        <end position="681"/>
    </location>
</feature>
<dbReference type="PANTHER" id="PTHR24348:SF22">
    <property type="entry name" value="NON-SPECIFIC SERINE_THREONINE PROTEIN KINASE"/>
    <property type="match status" value="1"/>
</dbReference>
<evidence type="ECO:0000256" key="6">
    <source>
        <dbReference type="ARBA" id="ARBA00022777"/>
    </source>
</evidence>
<dbReference type="InterPro" id="IPR011009">
    <property type="entry name" value="Kinase-like_dom_sf"/>
</dbReference>
<dbReference type="InterPro" id="IPR000719">
    <property type="entry name" value="Prot_kinase_dom"/>
</dbReference>
<evidence type="ECO:0000313" key="16">
    <source>
        <dbReference type="EMBL" id="CCX32495.1"/>
    </source>
</evidence>
<dbReference type="Gene3D" id="1.10.510.10">
    <property type="entry name" value="Transferase(Phosphotransferase) domain 1"/>
    <property type="match status" value="1"/>
</dbReference>
<feature type="region of interest" description="Disordered" evidence="14">
    <location>
        <begin position="570"/>
        <end position="608"/>
    </location>
</feature>
<dbReference type="eggNOG" id="KOG0595">
    <property type="taxonomic scope" value="Eukaryota"/>
</dbReference>
<evidence type="ECO:0000256" key="2">
    <source>
        <dbReference type="ARBA" id="ARBA00012513"/>
    </source>
</evidence>
<dbReference type="GO" id="GO:0034045">
    <property type="term" value="C:phagophore assembly site membrane"/>
    <property type="evidence" value="ECO:0007669"/>
    <property type="project" value="UniProtKB-SubCell"/>
</dbReference>
<feature type="compositionally biased region" description="Basic and acidic residues" evidence="14">
    <location>
        <begin position="395"/>
        <end position="433"/>
    </location>
</feature>
<dbReference type="GO" id="GO:0005829">
    <property type="term" value="C:cytosol"/>
    <property type="evidence" value="ECO:0007669"/>
    <property type="project" value="TreeGrafter"/>
</dbReference>
<dbReference type="PANTHER" id="PTHR24348">
    <property type="entry name" value="SERINE/THREONINE-PROTEIN KINASE UNC-51-RELATED"/>
    <property type="match status" value="1"/>
</dbReference>
<feature type="region of interest" description="Disordered" evidence="14">
    <location>
        <begin position="481"/>
        <end position="511"/>
    </location>
</feature>